<keyword evidence="1" id="KW-0732">Signal</keyword>
<feature type="signal peptide" evidence="1">
    <location>
        <begin position="1"/>
        <end position="23"/>
    </location>
</feature>
<proteinExistence type="evidence at transcript level"/>
<protein>
    <submittedName>
        <fullName evidence="2">Uncharacterized protein</fullName>
    </submittedName>
</protein>
<name>C7TYF5_SCHJA</name>
<accession>C7TYF5</accession>
<evidence type="ECO:0000313" key="2">
    <source>
        <dbReference type="EMBL" id="CAX82631.1"/>
    </source>
</evidence>
<reference evidence="2" key="1">
    <citation type="journal article" date="2009" name="Nature">
        <title>The Schistosoma japonicum genome reveals features of host-parasite interplay.</title>
        <authorList>
            <person name="Liu F."/>
            <person name="Zhou Y."/>
            <person name="Wang Z.Q."/>
            <person name="Lu G."/>
            <person name="Zheng H."/>
            <person name="Brindley P.J."/>
            <person name="McManus D.P."/>
            <person name="Blair D."/>
            <person name="Zhang Q.H."/>
            <person name="Zhong Y."/>
            <person name="Wang S."/>
            <person name="Han Z.G."/>
            <person name="Chen Z."/>
        </authorList>
    </citation>
    <scope>NUCLEOTIDE SEQUENCE</scope>
    <source>
        <strain evidence="2">Anhui</strain>
    </source>
</reference>
<reference evidence="2" key="2">
    <citation type="submission" date="2009-03" db="EMBL/GenBank/DDBJ databases">
        <authorList>
            <person name="Gang L."/>
        </authorList>
    </citation>
    <scope>NUCLEOTIDE SEQUENCE</scope>
    <source>
        <strain evidence="2">Anhui</strain>
    </source>
</reference>
<dbReference type="AlphaFoldDB" id="C7TYF5"/>
<dbReference type="EMBL" id="FN326907">
    <property type="protein sequence ID" value="CAX82631.1"/>
    <property type="molecule type" value="mRNA"/>
</dbReference>
<feature type="chain" id="PRO_5002985212" evidence="1">
    <location>
        <begin position="24"/>
        <end position="273"/>
    </location>
</feature>
<sequence>MQMLNFVKIPKMLLLLQLISINAQLNYPNTVTVHTITPDVSPRKPISSPVEKGETIVKIKIKSVHSKKTKSVNDSNDNWFYFSRKSDEPIKFQEACSLAYQKSMAYNNLSDVKFTVSVKINTPVVPPIRPNGETIVILKVKSVYSGTINSVIDRWFPTVAKPDARLKSQKACSLFKPLLKQMVPVHYHQKECRDDFSKPYFDNGNTAAKLNITSNCQFSHQDFEDLDHYELYKSMKNLFGNANFNKSMAYNNLSDVDPELSIHRNFPSAAIHY</sequence>
<evidence type="ECO:0000256" key="1">
    <source>
        <dbReference type="SAM" id="SignalP"/>
    </source>
</evidence>
<organism evidence="2">
    <name type="scientific">Schistosoma japonicum</name>
    <name type="common">Blood fluke</name>
    <dbReference type="NCBI Taxonomy" id="6182"/>
    <lineage>
        <taxon>Eukaryota</taxon>
        <taxon>Metazoa</taxon>
        <taxon>Spiralia</taxon>
        <taxon>Lophotrochozoa</taxon>
        <taxon>Platyhelminthes</taxon>
        <taxon>Trematoda</taxon>
        <taxon>Digenea</taxon>
        <taxon>Strigeidida</taxon>
        <taxon>Schistosomatoidea</taxon>
        <taxon>Schistosomatidae</taxon>
        <taxon>Schistosoma</taxon>
    </lineage>
</organism>